<organism evidence="1">
    <name type="scientific">marine metagenome</name>
    <dbReference type="NCBI Taxonomy" id="408172"/>
    <lineage>
        <taxon>unclassified sequences</taxon>
        <taxon>metagenomes</taxon>
        <taxon>ecological metagenomes</taxon>
    </lineage>
</organism>
<evidence type="ECO:0000313" key="1">
    <source>
        <dbReference type="EMBL" id="SVD82503.1"/>
    </source>
</evidence>
<gene>
    <name evidence="1" type="ORF">METZ01_LOCUS435357</name>
</gene>
<feature type="non-terminal residue" evidence="1">
    <location>
        <position position="1"/>
    </location>
</feature>
<dbReference type="AlphaFoldDB" id="A0A382YGW0"/>
<proteinExistence type="predicted"/>
<reference evidence="1" key="1">
    <citation type="submission" date="2018-05" db="EMBL/GenBank/DDBJ databases">
        <authorList>
            <person name="Lanie J.A."/>
            <person name="Ng W.-L."/>
            <person name="Kazmierczak K.M."/>
            <person name="Andrzejewski T.M."/>
            <person name="Davidsen T.M."/>
            <person name="Wayne K.J."/>
            <person name="Tettelin H."/>
            <person name="Glass J.I."/>
            <person name="Rusch D."/>
            <person name="Podicherti R."/>
            <person name="Tsui H.-C.T."/>
            <person name="Winkler M.E."/>
        </authorList>
    </citation>
    <scope>NUCLEOTIDE SEQUENCE</scope>
</reference>
<protein>
    <submittedName>
        <fullName evidence="1">Uncharacterized protein</fullName>
    </submittedName>
</protein>
<accession>A0A382YGW0</accession>
<sequence>QNHVLYDVKYLLKAHEVDGRI</sequence>
<name>A0A382YGW0_9ZZZZ</name>
<dbReference type="EMBL" id="UINC01175727">
    <property type="protein sequence ID" value="SVD82503.1"/>
    <property type="molecule type" value="Genomic_DNA"/>
</dbReference>